<feature type="transmembrane region" description="Helical" evidence="7">
    <location>
        <begin position="324"/>
        <end position="347"/>
    </location>
</feature>
<dbReference type="EMBL" id="CP030840">
    <property type="protein sequence ID" value="AXC11522.1"/>
    <property type="molecule type" value="Genomic_DNA"/>
</dbReference>
<name>A0A2Z5FXK4_9BACT</name>
<dbReference type="PANTHER" id="PTHR30250">
    <property type="entry name" value="PST FAMILY PREDICTED COLANIC ACID TRANSPORTER"/>
    <property type="match status" value="1"/>
</dbReference>
<evidence type="ECO:0000256" key="1">
    <source>
        <dbReference type="ARBA" id="ARBA00004651"/>
    </source>
</evidence>
<feature type="transmembrane region" description="Helical" evidence="7">
    <location>
        <begin position="145"/>
        <end position="169"/>
    </location>
</feature>
<keyword evidence="4 7" id="KW-0812">Transmembrane</keyword>
<reference evidence="8 9" key="1">
    <citation type="journal article" date="2018" name="Front. Microbiol.">
        <title>Hydrolytic Capabilities as a Key to Environmental Success: Chitinolytic and Cellulolytic Acidobacteria From Acidic Sub-arctic Soils and Boreal Peatlands.</title>
        <authorList>
            <person name="Belova S.E."/>
            <person name="Ravin N.V."/>
            <person name="Pankratov T.A."/>
            <person name="Rakitin A.L."/>
            <person name="Ivanova A.A."/>
            <person name="Beletsky A.V."/>
            <person name="Mardanov A.V."/>
            <person name="Sinninghe Damste J.S."/>
            <person name="Dedysh S.N."/>
        </authorList>
    </citation>
    <scope>NUCLEOTIDE SEQUENCE [LARGE SCALE GENOMIC DNA]</scope>
    <source>
        <strain evidence="8 9">SBC82</strain>
    </source>
</reference>
<feature type="transmembrane region" description="Helical" evidence="7">
    <location>
        <begin position="252"/>
        <end position="275"/>
    </location>
</feature>
<gene>
    <name evidence="8" type="ORF">ACPOL_2198</name>
</gene>
<evidence type="ECO:0000256" key="5">
    <source>
        <dbReference type="ARBA" id="ARBA00022989"/>
    </source>
</evidence>
<evidence type="ECO:0000256" key="4">
    <source>
        <dbReference type="ARBA" id="ARBA00022692"/>
    </source>
</evidence>
<evidence type="ECO:0000256" key="7">
    <source>
        <dbReference type="SAM" id="Phobius"/>
    </source>
</evidence>
<feature type="transmembrane region" description="Helical" evidence="7">
    <location>
        <begin position="20"/>
        <end position="45"/>
    </location>
</feature>
<accession>A0A2Z5FXK4</accession>
<evidence type="ECO:0008006" key="10">
    <source>
        <dbReference type="Google" id="ProtNLM"/>
    </source>
</evidence>
<keyword evidence="6 7" id="KW-0472">Membrane</keyword>
<protein>
    <recommendedName>
        <fullName evidence="10">Polysaccharide biosynthesis protein</fullName>
    </recommendedName>
</protein>
<feature type="transmembrane region" description="Helical" evidence="7">
    <location>
        <begin position="399"/>
        <end position="417"/>
    </location>
</feature>
<dbReference type="KEGG" id="abas:ACPOL_2198"/>
<sequence>MTSNGLRNWVKHTLGLDRAIVFTVLARVWSSASGIVTVLLIARFLSPAEQGYYYTFGSLVALQIVFELGFSIVILQLASHERAHLVISADGAITGDAIAHQRLASVLQKAVRWYFTGALLMAAVLIPWGFYFFTTHQHAQHSLSWQIPWILVVLAASLTFQIDPILSFLEGCGFVANVARLRLAQAMLSGLMAWVVLAAGHGLFAPAMMIFGQAIAGAVWLNRRRPLLLGLLRHKSGSHAVKWKSEVWPFQWRVAVTWICAYFVYQLFNPVLFAYRGAVEAGRMGMSLSIMGALTSVSIAWVNTKAAPFGTLIARKEYAELDRVFFSALRQCMFICTFGSVCVWLGAVYLNARHLRFAERILDPLTLGMLLLGTVINVLIFALSIYLRAHKEEKMLGSSILGATLVGCSTYFLGRHFGARGMVIGYLAVQAFVGLGYNLSIFTEYRREAHR</sequence>
<feature type="transmembrane region" description="Helical" evidence="7">
    <location>
        <begin position="367"/>
        <end position="387"/>
    </location>
</feature>
<feature type="transmembrane region" description="Helical" evidence="7">
    <location>
        <begin position="423"/>
        <end position="442"/>
    </location>
</feature>
<dbReference type="PANTHER" id="PTHR30250:SF10">
    <property type="entry name" value="LIPOPOLYSACCHARIDE BIOSYNTHESIS PROTEIN WZXC"/>
    <property type="match status" value="1"/>
</dbReference>
<feature type="transmembrane region" description="Helical" evidence="7">
    <location>
        <begin position="51"/>
        <end position="75"/>
    </location>
</feature>
<dbReference type="AlphaFoldDB" id="A0A2Z5FXK4"/>
<evidence type="ECO:0000313" key="9">
    <source>
        <dbReference type="Proteomes" id="UP000253606"/>
    </source>
</evidence>
<keyword evidence="3" id="KW-1003">Cell membrane</keyword>
<evidence type="ECO:0000256" key="6">
    <source>
        <dbReference type="ARBA" id="ARBA00023136"/>
    </source>
</evidence>
<feature type="transmembrane region" description="Helical" evidence="7">
    <location>
        <begin position="111"/>
        <end position="133"/>
    </location>
</feature>
<dbReference type="OrthoDB" id="8562875at2"/>
<evidence type="ECO:0000256" key="2">
    <source>
        <dbReference type="ARBA" id="ARBA00007430"/>
    </source>
</evidence>
<keyword evidence="9" id="KW-1185">Reference proteome</keyword>
<evidence type="ECO:0000256" key="3">
    <source>
        <dbReference type="ARBA" id="ARBA00022475"/>
    </source>
</evidence>
<dbReference type="GO" id="GO:0005886">
    <property type="term" value="C:plasma membrane"/>
    <property type="evidence" value="ECO:0007669"/>
    <property type="project" value="UniProtKB-SubCell"/>
</dbReference>
<comment type="similarity">
    <text evidence="2">Belongs to the polysaccharide synthase family.</text>
</comment>
<keyword evidence="5 7" id="KW-1133">Transmembrane helix</keyword>
<organism evidence="8 9">
    <name type="scientific">Acidisarcina polymorpha</name>
    <dbReference type="NCBI Taxonomy" id="2211140"/>
    <lineage>
        <taxon>Bacteria</taxon>
        <taxon>Pseudomonadati</taxon>
        <taxon>Acidobacteriota</taxon>
        <taxon>Terriglobia</taxon>
        <taxon>Terriglobales</taxon>
        <taxon>Acidobacteriaceae</taxon>
        <taxon>Acidisarcina</taxon>
    </lineage>
</organism>
<comment type="subcellular location">
    <subcellularLocation>
        <location evidence="1">Cell membrane</location>
        <topology evidence="1">Multi-pass membrane protein</topology>
    </subcellularLocation>
</comment>
<proteinExistence type="inferred from homology"/>
<dbReference type="Proteomes" id="UP000253606">
    <property type="component" value="Chromosome"/>
</dbReference>
<dbReference type="RefSeq" id="WP_114206962.1">
    <property type="nucleotide sequence ID" value="NZ_CP030840.1"/>
</dbReference>
<dbReference type="InterPro" id="IPR050833">
    <property type="entry name" value="Poly_Biosynth_Transport"/>
</dbReference>
<evidence type="ECO:0000313" key="8">
    <source>
        <dbReference type="EMBL" id="AXC11522.1"/>
    </source>
</evidence>